<proteinExistence type="predicted"/>
<feature type="signal peptide" evidence="1">
    <location>
        <begin position="1"/>
        <end position="20"/>
    </location>
</feature>
<name>A0A7J6F555_CANSA</name>
<sequence>MSRTKIKLILNFITNNLCLCSEITVKATEDASKEFTTNLLSNNLNGPNVANMIRFLVYPSTHPSQPYWRSHQRI</sequence>
<keyword evidence="1" id="KW-0732">Signal</keyword>
<comment type="caution">
    <text evidence="2">The sequence shown here is derived from an EMBL/GenBank/DDBJ whole genome shotgun (WGS) entry which is preliminary data.</text>
</comment>
<feature type="chain" id="PRO_5029513515" evidence="1">
    <location>
        <begin position="21"/>
        <end position="74"/>
    </location>
</feature>
<dbReference type="EMBL" id="JAATIP010000156">
    <property type="protein sequence ID" value="KAF4365853.1"/>
    <property type="molecule type" value="Genomic_DNA"/>
</dbReference>
<dbReference type="AlphaFoldDB" id="A0A7J6F555"/>
<gene>
    <name evidence="2" type="ORF">F8388_002723</name>
</gene>
<dbReference type="Proteomes" id="UP000525078">
    <property type="component" value="Unassembled WGS sequence"/>
</dbReference>
<evidence type="ECO:0000256" key="1">
    <source>
        <dbReference type="SAM" id="SignalP"/>
    </source>
</evidence>
<accession>A0A7J6F555</accession>
<organism evidence="2 3">
    <name type="scientific">Cannabis sativa</name>
    <name type="common">Hemp</name>
    <name type="synonym">Marijuana</name>
    <dbReference type="NCBI Taxonomy" id="3483"/>
    <lineage>
        <taxon>Eukaryota</taxon>
        <taxon>Viridiplantae</taxon>
        <taxon>Streptophyta</taxon>
        <taxon>Embryophyta</taxon>
        <taxon>Tracheophyta</taxon>
        <taxon>Spermatophyta</taxon>
        <taxon>Magnoliopsida</taxon>
        <taxon>eudicotyledons</taxon>
        <taxon>Gunneridae</taxon>
        <taxon>Pentapetalae</taxon>
        <taxon>rosids</taxon>
        <taxon>fabids</taxon>
        <taxon>Rosales</taxon>
        <taxon>Cannabaceae</taxon>
        <taxon>Cannabis</taxon>
    </lineage>
</organism>
<protein>
    <submittedName>
        <fullName evidence="2">Uncharacterized protein</fullName>
    </submittedName>
</protein>
<reference evidence="2 3" key="1">
    <citation type="journal article" date="2020" name="bioRxiv">
        <title>Sequence and annotation of 42 cannabis genomes reveals extensive copy number variation in cannabinoid synthesis and pathogen resistance genes.</title>
        <authorList>
            <person name="Mckernan K.J."/>
            <person name="Helbert Y."/>
            <person name="Kane L.T."/>
            <person name="Ebling H."/>
            <person name="Zhang L."/>
            <person name="Liu B."/>
            <person name="Eaton Z."/>
            <person name="Mclaughlin S."/>
            <person name="Kingan S."/>
            <person name="Baybayan P."/>
            <person name="Concepcion G."/>
            <person name="Jordan M."/>
            <person name="Riva A."/>
            <person name="Barbazuk W."/>
            <person name="Harkins T."/>
        </authorList>
    </citation>
    <scope>NUCLEOTIDE SEQUENCE [LARGE SCALE GENOMIC DNA]</scope>
    <source>
        <strain evidence="3">cv. Jamaican Lion 4</strain>
        <tissue evidence="2">Leaf</tissue>
    </source>
</reference>
<evidence type="ECO:0000313" key="3">
    <source>
        <dbReference type="Proteomes" id="UP000525078"/>
    </source>
</evidence>
<evidence type="ECO:0000313" key="2">
    <source>
        <dbReference type="EMBL" id="KAF4365853.1"/>
    </source>
</evidence>